<dbReference type="EMBL" id="CM051396">
    <property type="protein sequence ID" value="KAJ4721921.1"/>
    <property type="molecule type" value="Genomic_DNA"/>
</dbReference>
<sequence length="1049" mass="116953">MAQTRRYVPNQQLDLEQILQEAQYRWLRPTEICEILRNYQKFQLTPDPPVRPPAGSLFLFDRKALRYFRKDGHRWRKKKDGKTVKEAHEKLKAGSIDVLHCYYAHGEDNENFQRRSYWMLDGQLEHIVLVHYREVKEGYKSGVSRLVADPGSQIESPQTSSARSLAQANSPAPTAQTSHASSPNKIDWNGQALSSEFEDVDSGNGPGAHSLAQPIYGSMPQNASLVAAGLPDLSRHPPGSWFAGTKFNHVTGSSMWTQILSSSRNAFNVLDQQQKFHIEQPGGADFTKNKLTDARLDTNSAVTNIGTSGDRLITDVDVPAVTPSSQGASQLPLEHDFNLINQQCQTYSVPETTVASVTQAENKPKDELGELKKLDSFGRWMDQEIGGDCDDSLMASDSGNYWNTLDTENDDKEVSSLSHHMQLEIDSLGPSLSQEQLFSIRDFSPDWAYSGVETKVLIIGMFLGNKKLSSDTKWSCMFGEIEVPAEVLTDNVIRCQAPSHAPGRVPFYITCSNRLACSEVREFEYQEKPDKVAISMAVKSSPEEEVCFQTRLAKLLYLDPQRKQLDCTIEECDRCKLKNAIYSMRGTGEKDWQQVEEFSVAFDDANSRDKLIQNLLRDRLREWLIWKIHEGGKGPHFIDDGGQGVLHLAAALGYAWAMGPIIAAGVGPNFRDVRGRTALHWASYFGREETVIALVKLGAAPGAVEDPTPASPGGQTAADLASNRGHKGIAGYLAEADLTSHLSSLTVNENGMDNIAATLAADRAIETAAQAGIRSNRAVAEQLALKGSLAAVRKSAHAAALIQQAFRARSFRHRQSTHSSDDVSEVSVDLVALGSLNKVQKMSHFEDYLHFAAVKIQQKYRGWKGRKDFLKIRNRIVKLQAHVRGHQVRKQYKKVVWSVSIVEKAILRWRRRGAGLRGFRVENTTANVASGIDKTDEYEFLRIGRKQKFAGVEKALERVKSMVRNPEARDQYMRMVAKFENFEVSSLVFIYLFIFSFIFKCYQSSKMEPFILSFGCSSKMDDDGNSATTAGEDTLKSTKKDNLSANVAD</sequence>
<gene>
    <name evidence="1" type="ORF">OWV82_005511</name>
</gene>
<organism evidence="1 2">
    <name type="scientific">Melia azedarach</name>
    <name type="common">Chinaberry tree</name>
    <dbReference type="NCBI Taxonomy" id="155640"/>
    <lineage>
        <taxon>Eukaryota</taxon>
        <taxon>Viridiplantae</taxon>
        <taxon>Streptophyta</taxon>
        <taxon>Embryophyta</taxon>
        <taxon>Tracheophyta</taxon>
        <taxon>Spermatophyta</taxon>
        <taxon>Magnoliopsida</taxon>
        <taxon>eudicotyledons</taxon>
        <taxon>Gunneridae</taxon>
        <taxon>Pentapetalae</taxon>
        <taxon>rosids</taxon>
        <taxon>malvids</taxon>
        <taxon>Sapindales</taxon>
        <taxon>Meliaceae</taxon>
        <taxon>Melia</taxon>
    </lineage>
</organism>
<dbReference type="Proteomes" id="UP001164539">
    <property type="component" value="Chromosome 3"/>
</dbReference>
<name>A0ACC1YEL2_MELAZ</name>
<keyword evidence="2" id="KW-1185">Reference proteome</keyword>
<comment type="caution">
    <text evidence="1">The sequence shown here is derived from an EMBL/GenBank/DDBJ whole genome shotgun (WGS) entry which is preliminary data.</text>
</comment>
<reference evidence="1 2" key="1">
    <citation type="journal article" date="2023" name="Science">
        <title>Complex scaffold remodeling in plant triterpene biosynthesis.</title>
        <authorList>
            <person name="De La Pena R."/>
            <person name="Hodgson H."/>
            <person name="Liu J.C."/>
            <person name="Stephenson M.J."/>
            <person name="Martin A.C."/>
            <person name="Owen C."/>
            <person name="Harkess A."/>
            <person name="Leebens-Mack J."/>
            <person name="Jimenez L.E."/>
            <person name="Osbourn A."/>
            <person name="Sattely E.S."/>
        </authorList>
    </citation>
    <scope>NUCLEOTIDE SEQUENCE [LARGE SCALE GENOMIC DNA]</scope>
    <source>
        <strain evidence="2">cv. JPN11</strain>
        <tissue evidence="1">Leaf</tissue>
    </source>
</reference>
<proteinExistence type="predicted"/>
<evidence type="ECO:0000313" key="2">
    <source>
        <dbReference type="Proteomes" id="UP001164539"/>
    </source>
</evidence>
<accession>A0ACC1YEL2</accession>
<protein>
    <submittedName>
        <fullName evidence="1">Calmodulin-binding transcription activator like</fullName>
    </submittedName>
</protein>
<evidence type="ECO:0000313" key="1">
    <source>
        <dbReference type="EMBL" id="KAJ4721921.1"/>
    </source>
</evidence>